<gene>
    <name evidence="1" type="ORF">MuYL_3769</name>
</gene>
<dbReference type="KEGG" id="muc:MuYL_3769"/>
<dbReference type="Proteomes" id="UP000215002">
    <property type="component" value="Chromosome"/>
</dbReference>
<sequence length="77" mass="8728">MKGYVNIPGSIYCRLCRECGARPIIARVSDIGYVVKCSNNDNHYQTMPGLIDIEDWNNHNTITAAPIDFNIKSRLAW</sequence>
<dbReference type="RefSeq" id="WP_094571799.1">
    <property type="nucleotide sequence ID" value="NZ_CP022743.1"/>
</dbReference>
<organism evidence="1 2">
    <name type="scientific">Mucilaginibacter xinganensis</name>
    <dbReference type="NCBI Taxonomy" id="1234841"/>
    <lineage>
        <taxon>Bacteria</taxon>
        <taxon>Pseudomonadati</taxon>
        <taxon>Bacteroidota</taxon>
        <taxon>Sphingobacteriia</taxon>
        <taxon>Sphingobacteriales</taxon>
        <taxon>Sphingobacteriaceae</taxon>
        <taxon>Mucilaginibacter</taxon>
    </lineage>
</organism>
<dbReference type="OrthoDB" id="797361at2"/>
<reference evidence="1 2" key="1">
    <citation type="submission" date="2017-08" db="EMBL/GenBank/DDBJ databases">
        <title>Complete genome sequence of Mucilaginibacter sp. strain BJC16-A31.</title>
        <authorList>
            <consortium name="Henan University of Science and Technology"/>
            <person name="You X."/>
        </authorList>
    </citation>
    <scope>NUCLEOTIDE SEQUENCE [LARGE SCALE GENOMIC DNA]</scope>
    <source>
        <strain evidence="1 2">BJC16-A31</strain>
    </source>
</reference>
<protein>
    <submittedName>
        <fullName evidence="1">Uncharacterized protein</fullName>
    </submittedName>
</protein>
<dbReference type="EMBL" id="CP022743">
    <property type="protein sequence ID" value="ASU35654.1"/>
    <property type="molecule type" value="Genomic_DNA"/>
</dbReference>
<accession>A0A223P137</accession>
<proteinExistence type="predicted"/>
<name>A0A223P137_9SPHI</name>
<evidence type="ECO:0000313" key="2">
    <source>
        <dbReference type="Proteomes" id="UP000215002"/>
    </source>
</evidence>
<keyword evidence="2" id="KW-1185">Reference proteome</keyword>
<dbReference type="AlphaFoldDB" id="A0A223P137"/>
<evidence type="ECO:0000313" key="1">
    <source>
        <dbReference type="EMBL" id="ASU35654.1"/>
    </source>
</evidence>